<dbReference type="PANTHER" id="PTHR33747">
    <property type="entry name" value="UPF0225 PROTEIN SCO1677"/>
    <property type="match status" value="1"/>
</dbReference>
<evidence type="ECO:0000259" key="3">
    <source>
        <dbReference type="Pfam" id="PF17775"/>
    </source>
</evidence>
<dbReference type="Pfam" id="PF17775">
    <property type="entry name" value="YchJ_M-like"/>
    <property type="match status" value="1"/>
</dbReference>
<dbReference type="PANTHER" id="PTHR33747:SF1">
    <property type="entry name" value="ADENYLATE CYCLASE-ASSOCIATED CAP C-TERMINAL DOMAIN-CONTAINING PROTEIN"/>
    <property type="match status" value="1"/>
</dbReference>
<dbReference type="InterPro" id="IPR004027">
    <property type="entry name" value="SEC_C_motif"/>
</dbReference>
<dbReference type="NCBIfam" id="NF001213">
    <property type="entry name" value="PRK00183.1"/>
    <property type="match status" value="1"/>
</dbReference>
<feature type="domain" description="YchJ-like middle NTF2-like" evidence="3">
    <location>
        <begin position="29"/>
        <end position="127"/>
    </location>
</feature>
<protein>
    <recommendedName>
        <fullName evidence="2">UPF0225 protein NELON_09680</fullName>
    </recommendedName>
</protein>
<evidence type="ECO:0000256" key="2">
    <source>
        <dbReference type="HAMAP-Rule" id="MF_00612"/>
    </source>
</evidence>
<reference evidence="5" key="1">
    <citation type="submission" date="2014-05" db="EMBL/GenBank/DDBJ databases">
        <title>Complete Genome sequence of Neisseria elongata subsp. glycolytica.</title>
        <authorList>
            <person name="Veyrier F.J."/>
            <person name="Taha M.-K."/>
        </authorList>
    </citation>
    <scope>NUCLEOTIDE SEQUENCE [LARGE SCALE GENOMIC DNA]</scope>
    <source>
        <strain evidence="5">ATCC 29315</strain>
    </source>
</reference>
<comment type="similarity">
    <text evidence="1 2">Belongs to the UPF0225 family.</text>
</comment>
<proteinExistence type="inferred from homology"/>
<dbReference type="NCBIfam" id="NF002449">
    <property type="entry name" value="PRK01617.1"/>
    <property type="match status" value="1"/>
</dbReference>
<dbReference type="HAMAP" id="MF_00612">
    <property type="entry name" value="UPF0225"/>
    <property type="match status" value="1"/>
</dbReference>
<dbReference type="Pfam" id="PF02810">
    <property type="entry name" value="SEC-C"/>
    <property type="match status" value="2"/>
</dbReference>
<evidence type="ECO:0000313" key="4">
    <source>
        <dbReference type="EMBL" id="AJE19148.1"/>
    </source>
</evidence>
<dbReference type="RefSeq" id="WP_041961497.1">
    <property type="nucleotide sequence ID" value="NZ_CP007726.1"/>
</dbReference>
<dbReference type="SUPFAM" id="SSF54427">
    <property type="entry name" value="NTF2-like"/>
    <property type="match status" value="1"/>
</dbReference>
<evidence type="ECO:0000256" key="1">
    <source>
        <dbReference type="ARBA" id="ARBA00010839"/>
    </source>
</evidence>
<accession>A0A0B5CJA4</accession>
<dbReference type="KEGG" id="nel:NELON_09680"/>
<dbReference type="SUPFAM" id="SSF103642">
    <property type="entry name" value="Sec-C motif"/>
    <property type="match status" value="1"/>
</dbReference>
<gene>
    <name evidence="4" type="ORF">NELON_09680</name>
</gene>
<dbReference type="Proteomes" id="UP000031392">
    <property type="component" value="Chromosome"/>
</dbReference>
<evidence type="ECO:0000313" key="5">
    <source>
        <dbReference type="Proteomes" id="UP000031392"/>
    </source>
</evidence>
<dbReference type="InterPro" id="IPR023006">
    <property type="entry name" value="YchJ-like"/>
</dbReference>
<dbReference type="InterPro" id="IPR048469">
    <property type="entry name" value="YchJ-like_M"/>
</dbReference>
<dbReference type="InterPro" id="IPR032710">
    <property type="entry name" value="NTF2-like_dom_sf"/>
</dbReference>
<dbReference type="HOGENOM" id="CLU_099590_0_1_4"/>
<dbReference type="AlphaFoldDB" id="A0A0B5CJA4"/>
<dbReference type="Gene3D" id="3.10.450.50">
    <property type="match status" value="1"/>
</dbReference>
<dbReference type="EMBL" id="CP007726">
    <property type="protein sequence ID" value="AJE19148.1"/>
    <property type="molecule type" value="Genomic_DNA"/>
</dbReference>
<sequence length="157" mass="17292">MSAQPCPCQSGRPYAECCRPLHQGTPAADAEKLMRSRYAAFVLQNIGYIVHTTVPAQQPLLDAAALAQWAAQTEWLGLDVLRHDPHSGKHHSLVEFAAYFAGAGGKRETHHERSAFVLANGRWYFINPTVPLPSMKSSCICGSGKKFKHCCGKWLDD</sequence>
<dbReference type="NCBIfam" id="NF002486">
    <property type="entry name" value="PRK01752.1"/>
    <property type="match status" value="1"/>
</dbReference>
<reference evidence="4 5" key="2">
    <citation type="journal article" date="2015" name="PLoS Genet.">
        <title>Common Cell Shape Evolution of Two Nasopharyngeal Pathogens.</title>
        <authorList>
            <person name="Veyrier F.J."/>
            <person name="Biais N."/>
            <person name="Morales P."/>
            <person name="Belkacem N."/>
            <person name="Guilhen C."/>
            <person name="Ranjeva S."/>
            <person name="Sismeiro O."/>
            <person name="Pehau-Arnaudet G."/>
            <person name="Rocha E.P."/>
            <person name="Werts C."/>
            <person name="Taha M.K."/>
            <person name="Boneca I.G."/>
        </authorList>
    </citation>
    <scope>NUCLEOTIDE SEQUENCE [LARGE SCALE GENOMIC DNA]</scope>
    <source>
        <strain evidence="4 5">ATCC 29315</strain>
    </source>
</reference>
<organism evidence="4 5">
    <name type="scientific">Neisseria elongata subsp. glycolytica ATCC 29315</name>
    <dbReference type="NCBI Taxonomy" id="546263"/>
    <lineage>
        <taxon>Bacteria</taxon>
        <taxon>Pseudomonadati</taxon>
        <taxon>Pseudomonadota</taxon>
        <taxon>Betaproteobacteria</taxon>
        <taxon>Neisseriales</taxon>
        <taxon>Neisseriaceae</taxon>
        <taxon>Neisseria</taxon>
    </lineage>
</organism>
<keyword evidence="5" id="KW-1185">Reference proteome</keyword>
<dbReference type="PATRIC" id="fig|546263.7.peg.2078"/>
<name>A0A0B5CJA4_NEIEG</name>